<comment type="caution">
    <text evidence="2">The sequence shown here is derived from an EMBL/GenBank/DDBJ whole genome shotgun (WGS) entry which is preliminary data.</text>
</comment>
<reference evidence="2" key="1">
    <citation type="journal article" date="2021" name="Nat. Commun.">
        <title>Genetic determinants of endophytism in the Arabidopsis root mycobiome.</title>
        <authorList>
            <person name="Mesny F."/>
            <person name="Miyauchi S."/>
            <person name="Thiergart T."/>
            <person name="Pickel B."/>
            <person name="Atanasova L."/>
            <person name="Karlsson M."/>
            <person name="Huettel B."/>
            <person name="Barry K.W."/>
            <person name="Haridas S."/>
            <person name="Chen C."/>
            <person name="Bauer D."/>
            <person name="Andreopoulos W."/>
            <person name="Pangilinan J."/>
            <person name="LaButti K."/>
            <person name="Riley R."/>
            <person name="Lipzen A."/>
            <person name="Clum A."/>
            <person name="Drula E."/>
            <person name="Henrissat B."/>
            <person name="Kohler A."/>
            <person name="Grigoriev I.V."/>
            <person name="Martin F.M."/>
            <person name="Hacquard S."/>
        </authorList>
    </citation>
    <scope>NUCLEOTIDE SEQUENCE</scope>
    <source>
        <strain evidence="2">MPI-CAGE-AT-0021</strain>
    </source>
</reference>
<dbReference type="EMBL" id="JAGMUU010000019">
    <property type="protein sequence ID" value="KAH7131622.1"/>
    <property type="molecule type" value="Genomic_DNA"/>
</dbReference>
<sequence length="265" mass="28802">MFSPAPQCETAHKIAPVTPEVTHSVTPEVTPEFTPEVTPTTTPTPTPEDPEVPNPPVPRRTIDNLLYNGDFSSYREPSDTNILPFTLRNGVSFMYGGGYTEDGSRDTACVALSVDPRMATRKRQTPPGARDASVLQSVTLFHSGGRLTFRGYYTIIHSSGGNSCSLDVYYDENRVASHVLPGTNPLSNTDEWLPITAEEAADAPLMPIKVELFCTNDNANVLIDSLVATDEVPLDELDNVDFRTGQVVSSLHRIPQLSPVSGIQS</sequence>
<gene>
    <name evidence="2" type="ORF">B0J13DRAFT_529602</name>
</gene>
<feature type="compositionally biased region" description="Pro residues" evidence="1">
    <location>
        <begin position="42"/>
        <end position="58"/>
    </location>
</feature>
<dbReference type="OrthoDB" id="10525241at2759"/>
<evidence type="ECO:0000313" key="3">
    <source>
        <dbReference type="Proteomes" id="UP000717696"/>
    </source>
</evidence>
<keyword evidence="3" id="KW-1185">Reference proteome</keyword>
<organism evidence="2 3">
    <name type="scientific">Dactylonectria estremocensis</name>
    <dbReference type="NCBI Taxonomy" id="1079267"/>
    <lineage>
        <taxon>Eukaryota</taxon>
        <taxon>Fungi</taxon>
        <taxon>Dikarya</taxon>
        <taxon>Ascomycota</taxon>
        <taxon>Pezizomycotina</taxon>
        <taxon>Sordariomycetes</taxon>
        <taxon>Hypocreomycetidae</taxon>
        <taxon>Hypocreales</taxon>
        <taxon>Nectriaceae</taxon>
        <taxon>Dactylonectria</taxon>
    </lineage>
</organism>
<evidence type="ECO:0000313" key="2">
    <source>
        <dbReference type="EMBL" id="KAH7131622.1"/>
    </source>
</evidence>
<feature type="region of interest" description="Disordered" evidence="1">
    <location>
        <begin position="1"/>
        <end position="58"/>
    </location>
</feature>
<name>A0A9P9E6T5_9HYPO</name>
<dbReference type="Proteomes" id="UP000717696">
    <property type="component" value="Unassembled WGS sequence"/>
</dbReference>
<protein>
    <submittedName>
        <fullName evidence="2">Uncharacterized protein</fullName>
    </submittedName>
</protein>
<proteinExistence type="predicted"/>
<evidence type="ECO:0000256" key="1">
    <source>
        <dbReference type="SAM" id="MobiDB-lite"/>
    </source>
</evidence>
<dbReference type="AlphaFoldDB" id="A0A9P9E6T5"/>
<accession>A0A9P9E6T5</accession>
<feature type="compositionally biased region" description="Low complexity" evidence="1">
    <location>
        <begin position="25"/>
        <end position="41"/>
    </location>
</feature>